<reference evidence="3" key="1">
    <citation type="submission" date="2017-06" db="EMBL/GenBank/DDBJ databases">
        <title>Genome analysis of Fimbriiglobus ruber SP5, the first member of the order Planctomycetales with confirmed chitinolytic capability.</title>
        <authorList>
            <person name="Ravin N.V."/>
            <person name="Rakitin A.L."/>
            <person name="Ivanova A.A."/>
            <person name="Beletsky A.V."/>
            <person name="Kulichevskaya I.S."/>
            <person name="Mardanov A.V."/>
            <person name="Dedysh S.N."/>
        </authorList>
    </citation>
    <scope>NUCLEOTIDE SEQUENCE [LARGE SCALE GENOMIC DNA]</scope>
    <source>
        <strain evidence="3">SP5</strain>
    </source>
</reference>
<sequence>MLGLILGAAVLGIIIAAMEQGEFPGWGKMVICVLAAVVPAAIVNALVPPELFFIGLAVGAICAGFAIMVTCGMTFQRSFVAAGIYLAIQVVLSLGLRAIFRT</sequence>
<feature type="transmembrane region" description="Helical" evidence="1">
    <location>
        <begin position="26"/>
        <end position="47"/>
    </location>
</feature>
<evidence type="ECO:0008006" key="4">
    <source>
        <dbReference type="Google" id="ProtNLM"/>
    </source>
</evidence>
<dbReference type="OrthoDB" id="215433at2"/>
<comment type="caution">
    <text evidence="2">The sequence shown here is derived from an EMBL/GenBank/DDBJ whole genome shotgun (WGS) entry which is preliminary data.</text>
</comment>
<proteinExistence type="predicted"/>
<evidence type="ECO:0000256" key="1">
    <source>
        <dbReference type="SAM" id="Phobius"/>
    </source>
</evidence>
<dbReference type="Proteomes" id="UP000214646">
    <property type="component" value="Unassembled WGS sequence"/>
</dbReference>
<keyword evidence="1" id="KW-0812">Transmembrane</keyword>
<dbReference type="RefSeq" id="WP_088258919.1">
    <property type="nucleotide sequence ID" value="NZ_NIDE01000017.1"/>
</dbReference>
<gene>
    <name evidence="2" type="ORF">FRUB_08370</name>
</gene>
<dbReference type="AlphaFoldDB" id="A0A225DI66"/>
<accession>A0A225DI66</accession>
<protein>
    <recommendedName>
        <fullName evidence="4">Integral membrane protein</fullName>
    </recommendedName>
</protein>
<keyword evidence="3" id="KW-1185">Reference proteome</keyword>
<keyword evidence="1" id="KW-1133">Transmembrane helix</keyword>
<feature type="transmembrane region" description="Helical" evidence="1">
    <location>
        <begin position="54"/>
        <end position="75"/>
    </location>
</feature>
<name>A0A225DI66_9BACT</name>
<evidence type="ECO:0000313" key="2">
    <source>
        <dbReference type="EMBL" id="OWK35807.1"/>
    </source>
</evidence>
<feature type="transmembrane region" description="Helical" evidence="1">
    <location>
        <begin position="81"/>
        <end position="100"/>
    </location>
</feature>
<organism evidence="2 3">
    <name type="scientific">Fimbriiglobus ruber</name>
    <dbReference type="NCBI Taxonomy" id="1908690"/>
    <lineage>
        <taxon>Bacteria</taxon>
        <taxon>Pseudomonadati</taxon>
        <taxon>Planctomycetota</taxon>
        <taxon>Planctomycetia</taxon>
        <taxon>Gemmatales</taxon>
        <taxon>Gemmataceae</taxon>
        <taxon>Fimbriiglobus</taxon>
    </lineage>
</organism>
<dbReference type="EMBL" id="NIDE01000017">
    <property type="protein sequence ID" value="OWK35807.1"/>
    <property type="molecule type" value="Genomic_DNA"/>
</dbReference>
<keyword evidence="1" id="KW-0472">Membrane</keyword>
<evidence type="ECO:0000313" key="3">
    <source>
        <dbReference type="Proteomes" id="UP000214646"/>
    </source>
</evidence>